<dbReference type="STRING" id="1150600.ADIARSV_2847"/>
<sequence length="408" mass="47105">MNVWIINPYGSLPEEGWRTYRSTMIANALVKSGHHVVQFISNFEHRSKTFRTESYEIRDINPSYKIHIIPTSSYSSHISFDRIKYERSFGKYLLSLVDLDSPDVVILAEPAICYFNIIIKWIKVDLKAKLVIDLIDIWPELFHLLFPKELDLLAKVIFSPLYFWRKRLYRQADGLIAVSQNYQHIGLKIKPFEKLKTDVVYWSIPKSELSNKISSTNDVIANMIKFKHEDEVWCIYAGTLGENYDVHSIMEAGKRLSKKYHSTKFKLLVAGDGPMSEYCRKNSDGITVVFLARLNSLDLEEVFKKCDLALSTYKGRSTVSMPIKAFDYLAFGLPLINSLGRDLGHFVEKYNVGINYVPESVEALFIAICKIVDDENLRDEMRKNAFHLSESFSEDKQYAKFVSVVENV</sequence>
<dbReference type="CDD" id="cd03794">
    <property type="entry name" value="GT4_WbuB-like"/>
    <property type="match status" value="1"/>
</dbReference>
<dbReference type="EMBL" id="AQPN01000100">
    <property type="protein sequence ID" value="EOR94013.1"/>
    <property type="molecule type" value="Genomic_DNA"/>
</dbReference>
<evidence type="ECO:0000313" key="3">
    <source>
        <dbReference type="EMBL" id="EOR94013.1"/>
    </source>
</evidence>
<evidence type="ECO:0000259" key="2">
    <source>
        <dbReference type="Pfam" id="PF00534"/>
    </source>
</evidence>
<dbReference type="Pfam" id="PF00534">
    <property type="entry name" value="Glycos_transf_1"/>
    <property type="match status" value="1"/>
</dbReference>
<evidence type="ECO:0000256" key="1">
    <source>
        <dbReference type="ARBA" id="ARBA00022679"/>
    </source>
</evidence>
<dbReference type="PATRIC" id="fig|1150600.3.peg.2819"/>
<dbReference type="AlphaFoldDB" id="R9GQL9"/>
<evidence type="ECO:0000313" key="4">
    <source>
        <dbReference type="Proteomes" id="UP000014174"/>
    </source>
</evidence>
<keyword evidence="3" id="KW-0328">Glycosyltransferase</keyword>
<organism evidence="3 4">
    <name type="scientific">Arcticibacter svalbardensis MN12-7</name>
    <dbReference type="NCBI Taxonomy" id="1150600"/>
    <lineage>
        <taxon>Bacteria</taxon>
        <taxon>Pseudomonadati</taxon>
        <taxon>Bacteroidota</taxon>
        <taxon>Sphingobacteriia</taxon>
        <taxon>Sphingobacteriales</taxon>
        <taxon>Sphingobacteriaceae</taxon>
        <taxon>Arcticibacter</taxon>
    </lineage>
</organism>
<keyword evidence="4" id="KW-1185">Reference proteome</keyword>
<dbReference type="RefSeq" id="WP_016196078.1">
    <property type="nucleotide sequence ID" value="NZ_AQPN01000100.1"/>
</dbReference>
<accession>R9GQL9</accession>
<gene>
    <name evidence="3" type="ORF">ADIARSV_2847</name>
</gene>
<dbReference type="PANTHER" id="PTHR46401:SF2">
    <property type="entry name" value="GLYCOSYLTRANSFERASE WBBK-RELATED"/>
    <property type="match status" value="1"/>
</dbReference>
<reference evidence="3 4" key="1">
    <citation type="journal article" date="2013" name="Genome Announc.">
        <title>Draft Genome Sequence of Arcticibacter svalbardensis Strain MN12-7T, a Member of the Family Sphingobacteriaceae Isolated from an Arctic Soil Sample.</title>
        <authorList>
            <person name="Shivaji S."/>
            <person name="Ara S."/>
            <person name="Prasad S."/>
            <person name="Manasa B.P."/>
            <person name="Begum Z."/>
            <person name="Singh A."/>
            <person name="Kumar Pinnaka A."/>
        </authorList>
    </citation>
    <scope>NUCLEOTIDE SEQUENCE [LARGE SCALE GENOMIC DNA]</scope>
    <source>
        <strain evidence="3 4">MN12-7</strain>
    </source>
</reference>
<protein>
    <submittedName>
        <fullName evidence="3">Glycosyltransferase</fullName>
        <ecNumber evidence="3">2.4.1.-</ecNumber>
    </submittedName>
</protein>
<comment type="caution">
    <text evidence="3">The sequence shown here is derived from an EMBL/GenBank/DDBJ whole genome shotgun (WGS) entry which is preliminary data.</text>
</comment>
<dbReference type="eggNOG" id="COG0438">
    <property type="taxonomic scope" value="Bacteria"/>
</dbReference>
<dbReference type="PANTHER" id="PTHR46401">
    <property type="entry name" value="GLYCOSYLTRANSFERASE WBBK-RELATED"/>
    <property type="match status" value="1"/>
</dbReference>
<dbReference type="GO" id="GO:0016757">
    <property type="term" value="F:glycosyltransferase activity"/>
    <property type="evidence" value="ECO:0007669"/>
    <property type="project" value="UniProtKB-KW"/>
</dbReference>
<dbReference type="InterPro" id="IPR001296">
    <property type="entry name" value="Glyco_trans_1"/>
</dbReference>
<name>R9GQL9_9SPHI</name>
<dbReference type="GO" id="GO:0009103">
    <property type="term" value="P:lipopolysaccharide biosynthetic process"/>
    <property type="evidence" value="ECO:0007669"/>
    <property type="project" value="TreeGrafter"/>
</dbReference>
<keyword evidence="1 3" id="KW-0808">Transferase</keyword>
<dbReference type="OrthoDB" id="9811902at2"/>
<dbReference type="EC" id="2.4.1.-" evidence="3"/>
<proteinExistence type="predicted"/>
<dbReference type="SUPFAM" id="SSF53756">
    <property type="entry name" value="UDP-Glycosyltransferase/glycogen phosphorylase"/>
    <property type="match status" value="1"/>
</dbReference>
<dbReference type="Proteomes" id="UP000014174">
    <property type="component" value="Unassembled WGS sequence"/>
</dbReference>
<feature type="domain" description="Glycosyl transferase family 1" evidence="2">
    <location>
        <begin position="227"/>
        <end position="385"/>
    </location>
</feature>
<dbReference type="Gene3D" id="3.40.50.2000">
    <property type="entry name" value="Glycogen Phosphorylase B"/>
    <property type="match status" value="2"/>
</dbReference>